<dbReference type="Proteomes" id="UP000024635">
    <property type="component" value="Unassembled WGS sequence"/>
</dbReference>
<organism evidence="1 2">
    <name type="scientific">Ancylostoma ceylanicum</name>
    <dbReference type="NCBI Taxonomy" id="53326"/>
    <lineage>
        <taxon>Eukaryota</taxon>
        <taxon>Metazoa</taxon>
        <taxon>Ecdysozoa</taxon>
        <taxon>Nematoda</taxon>
        <taxon>Chromadorea</taxon>
        <taxon>Rhabditida</taxon>
        <taxon>Rhabditina</taxon>
        <taxon>Rhabditomorpha</taxon>
        <taxon>Strongyloidea</taxon>
        <taxon>Ancylostomatidae</taxon>
        <taxon>Ancylostomatinae</taxon>
        <taxon>Ancylostoma</taxon>
    </lineage>
</organism>
<sequence length="157" mass="17922">MFCNAEGHSRCDLIEGRSCEDDHISLEMLLENRDDISAVKLVQTDNPSDDGFVLAFVTNDGKKYLDKYRYRGIVFNDTFHVTRYAFRLATLLISDDTERLSVYYQSIVHVANMDTANNLIESIPSEVDPLKFESGSATYMTWLKSNEAFEMLSVRIA</sequence>
<proteinExistence type="predicted"/>
<dbReference type="EMBL" id="JARK01001375">
    <property type="protein sequence ID" value="EYC14839.1"/>
    <property type="molecule type" value="Genomic_DNA"/>
</dbReference>
<evidence type="ECO:0000313" key="1">
    <source>
        <dbReference type="EMBL" id="EYC14839.1"/>
    </source>
</evidence>
<gene>
    <name evidence="1" type="primary">Acey_s0039.g34</name>
    <name evidence="1" type="ORF">Y032_0039g34</name>
</gene>
<dbReference type="AlphaFoldDB" id="A0A016UHJ0"/>
<accession>A0A016UHJ0</accession>
<keyword evidence="2" id="KW-1185">Reference proteome</keyword>
<protein>
    <submittedName>
        <fullName evidence="1">Uncharacterized protein</fullName>
    </submittedName>
</protein>
<reference evidence="2" key="1">
    <citation type="journal article" date="2015" name="Nat. Genet.">
        <title>The genome and transcriptome of the zoonotic hookworm Ancylostoma ceylanicum identify infection-specific gene families.</title>
        <authorList>
            <person name="Schwarz E.M."/>
            <person name="Hu Y."/>
            <person name="Antoshechkin I."/>
            <person name="Miller M.M."/>
            <person name="Sternberg P.W."/>
            <person name="Aroian R.V."/>
        </authorList>
    </citation>
    <scope>NUCLEOTIDE SEQUENCE</scope>
    <source>
        <strain evidence="2">HY135</strain>
    </source>
</reference>
<dbReference type="OrthoDB" id="5866935at2759"/>
<evidence type="ECO:0000313" key="2">
    <source>
        <dbReference type="Proteomes" id="UP000024635"/>
    </source>
</evidence>
<name>A0A016UHJ0_9BILA</name>
<comment type="caution">
    <text evidence="1">The sequence shown here is derived from an EMBL/GenBank/DDBJ whole genome shotgun (WGS) entry which is preliminary data.</text>
</comment>